<protein>
    <submittedName>
        <fullName evidence="1">Uncharacterized protein</fullName>
    </submittedName>
</protein>
<proteinExistence type="predicted"/>
<evidence type="ECO:0000313" key="1">
    <source>
        <dbReference type="EMBL" id="KAI0091330.1"/>
    </source>
</evidence>
<name>A0ACB8UBH8_9APHY</name>
<dbReference type="Proteomes" id="UP001055072">
    <property type="component" value="Unassembled WGS sequence"/>
</dbReference>
<gene>
    <name evidence="1" type="ORF">BDY19DRAFT_991895</name>
</gene>
<accession>A0ACB8UBH8</accession>
<organism evidence="1 2">
    <name type="scientific">Irpex rosettiformis</name>
    <dbReference type="NCBI Taxonomy" id="378272"/>
    <lineage>
        <taxon>Eukaryota</taxon>
        <taxon>Fungi</taxon>
        <taxon>Dikarya</taxon>
        <taxon>Basidiomycota</taxon>
        <taxon>Agaricomycotina</taxon>
        <taxon>Agaricomycetes</taxon>
        <taxon>Polyporales</taxon>
        <taxon>Irpicaceae</taxon>
        <taxon>Irpex</taxon>
    </lineage>
</organism>
<sequence length="486" mass="54966">MDTEHVTDTLSSVLSLTSTSPPRATAADIPPELFRSILLHVGNVHVLSQVESEGRASMISHLAACSLTCLYWAQQCRPMVFTHVCIRSVGALFTLSSLVRASSTLLRLSPIAHLVKSVHLVEKLGDSSWLHNLAMQPSLLPPQFRSASIHMSVAAPILDHDRNEPASRDLPSMDVFRLFLRLPRTVPPICYRCNTFTFQNCRFRTPHDLSRCLDKICFDSYGKVHLIHATWDTDAPFYDSKSELRIPYRCISGQATSCSSTVEAAWTAFTSMADSRRRFVGEPSLTNTNTRILLHTIDHQYMYQLSSLLFYNTDIVGEWCDKMRLEIFTTPGPLQASNPQTGDLESICCLSISGISPTNGLQFAIISIYFYTRHDDTLLGERRRPQPNITQPQHVTDLFILCQWDILMSVRHPWYHITDMIARLPAVITVQFVMKSREHIIEFVKKYRPALRRLAGLIVLRYVSQNGILESYIDDSVKDIIGTPAQ</sequence>
<keyword evidence="2" id="KW-1185">Reference proteome</keyword>
<reference evidence="1" key="1">
    <citation type="journal article" date="2021" name="Environ. Microbiol.">
        <title>Gene family expansions and transcriptome signatures uncover fungal adaptations to wood decay.</title>
        <authorList>
            <person name="Hage H."/>
            <person name="Miyauchi S."/>
            <person name="Viragh M."/>
            <person name="Drula E."/>
            <person name="Min B."/>
            <person name="Chaduli D."/>
            <person name="Navarro D."/>
            <person name="Favel A."/>
            <person name="Norest M."/>
            <person name="Lesage-Meessen L."/>
            <person name="Balint B."/>
            <person name="Merenyi Z."/>
            <person name="de Eugenio L."/>
            <person name="Morin E."/>
            <person name="Martinez A.T."/>
            <person name="Baldrian P."/>
            <person name="Stursova M."/>
            <person name="Martinez M.J."/>
            <person name="Novotny C."/>
            <person name="Magnuson J.K."/>
            <person name="Spatafora J.W."/>
            <person name="Maurice S."/>
            <person name="Pangilinan J."/>
            <person name="Andreopoulos W."/>
            <person name="LaButti K."/>
            <person name="Hundley H."/>
            <person name="Na H."/>
            <person name="Kuo A."/>
            <person name="Barry K."/>
            <person name="Lipzen A."/>
            <person name="Henrissat B."/>
            <person name="Riley R."/>
            <person name="Ahrendt S."/>
            <person name="Nagy L.G."/>
            <person name="Grigoriev I.V."/>
            <person name="Martin F."/>
            <person name="Rosso M.N."/>
        </authorList>
    </citation>
    <scope>NUCLEOTIDE SEQUENCE</scope>
    <source>
        <strain evidence="1">CBS 384.51</strain>
    </source>
</reference>
<evidence type="ECO:0000313" key="2">
    <source>
        <dbReference type="Proteomes" id="UP001055072"/>
    </source>
</evidence>
<comment type="caution">
    <text evidence="1">The sequence shown here is derived from an EMBL/GenBank/DDBJ whole genome shotgun (WGS) entry which is preliminary data.</text>
</comment>
<dbReference type="EMBL" id="MU274906">
    <property type="protein sequence ID" value="KAI0091330.1"/>
    <property type="molecule type" value="Genomic_DNA"/>
</dbReference>